<dbReference type="InterPro" id="IPR001926">
    <property type="entry name" value="TrpB-like_PALP"/>
</dbReference>
<dbReference type="Proteomes" id="UP001569904">
    <property type="component" value="Unassembled WGS sequence"/>
</dbReference>
<keyword evidence="6" id="KW-1185">Reference proteome</keyword>
<evidence type="ECO:0000256" key="3">
    <source>
        <dbReference type="SAM" id="MobiDB-lite"/>
    </source>
</evidence>
<evidence type="ECO:0000313" key="5">
    <source>
        <dbReference type="EMBL" id="MFA1555078.1"/>
    </source>
</evidence>
<name>A0ABV4QYJ1_9ACTN</name>
<comment type="cofactor">
    <cofactor evidence="1">
        <name>pyridoxal 5'-phosphate</name>
        <dbReference type="ChEBI" id="CHEBI:597326"/>
    </cofactor>
</comment>
<feature type="domain" description="Tryptophan synthase beta chain-like PALP" evidence="4">
    <location>
        <begin position="50"/>
        <end position="324"/>
    </location>
</feature>
<dbReference type="InterPro" id="IPR050214">
    <property type="entry name" value="Cys_Synth/Cystath_Beta-Synth"/>
</dbReference>
<proteinExistence type="predicted"/>
<feature type="compositionally biased region" description="Basic and acidic residues" evidence="3">
    <location>
        <begin position="21"/>
        <end position="30"/>
    </location>
</feature>
<evidence type="ECO:0000313" key="6">
    <source>
        <dbReference type="Proteomes" id="UP001569904"/>
    </source>
</evidence>
<dbReference type="EMBL" id="JAXCEH010000008">
    <property type="protein sequence ID" value="MFA1555078.1"/>
    <property type="molecule type" value="Genomic_DNA"/>
</dbReference>
<sequence length="351" mass="36600">MAWKSTDELAPAGRRAAAARDGADEGRPSGDGRPGIAPDAAGRFESLAATVGRTPVVEIRPDETAGARILVKTEGANPTGSIKDRACVALFRELLRDPEWSAGKTVLDASSGNMGCSLAYFGRLLGIPTRIVASSRLTPEKRFFMEYFGAAVETVGDFTIEGNRFARSVAAAEPGRWYFMDQLHNPVNVQAHFAGTGPEVLAQVPGVAAVVGSVGTGGTLLGTGRFLKQVDARIAVVAVEAASGTRIPGTASLADGDYRSPFIAAGCEEGVFDTSIPIAEEQAAQTARALLDMGVFGGLQTGAVVAAAREFARRNDVRGDVVAIAGDSGWKNGAALRDKVLRPARSDGERL</sequence>
<organism evidence="5 6">
    <name type="scientific">Actinomadura chokoriensis</name>
    <dbReference type="NCBI Taxonomy" id="454156"/>
    <lineage>
        <taxon>Bacteria</taxon>
        <taxon>Bacillati</taxon>
        <taxon>Actinomycetota</taxon>
        <taxon>Actinomycetes</taxon>
        <taxon>Streptosporangiales</taxon>
        <taxon>Thermomonosporaceae</taxon>
        <taxon>Actinomadura</taxon>
    </lineage>
</organism>
<feature type="region of interest" description="Disordered" evidence="3">
    <location>
        <begin position="1"/>
        <end position="39"/>
    </location>
</feature>
<gene>
    <name evidence="5" type="ORF">SM436_15420</name>
</gene>
<protein>
    <submittedName>
        <fullName evidence="5">Pyridoxal-phosphate dependent enzyme</fullName>
    </submittedName>
</protein>
<evidence type="ECO:0000256" key="2">
    <source>
        <dbReference type="ARBA" id="ARBA00022898"/>
    </source>
</evidence>
<dbReference type="RefSeq" id="WP_371941769.1">
    <property type="nucleotide sequence ID" value="NZ_JAXCEH010000008.1"/>
</dbReference>
<dbReference type="SUPFAM" id="SSF53686">
    <property type="entry name" value="Tryptophan synthase beta subunit-like PLP-dependent enzymes"/>
    <property type="match status" value="1"/>
</dbReference>
<accession>A0ABV4QYJ1</accession>
<comment type="caution">
    <text evidence="5">The sequence shown here is derived from an EMBL/GenBank/DDBJ whole genome shotgun (WGS) entry which is preliminary data.</text>
</comment>
<dbReference type="PANTHER" id="PTHR10314">
    <property type="entry name" value="CYSTATHIONINE BETA-SYNTHASE"/>
    <property type="match status" value="1"/>
</dbReference>
<evidence type="ECO:0000256" key="1">
    <source>
        <dbReference type="ARBA" id="ARBA00001933"/>
    </source>
</evidence>
<reference evidence="5 6" key="1">
    <citation type="submission" date="2023-11" db="EMBL/GenBank/DDBJ databases">
        <title>Actinomadura monticuli sp. nov., isolated from volcanic ash.</title>
        <authorList>
            <person name="Lee S.D."/>
            <person name="Yang H."/>
            <person name="Kim I.S."/>
        </authorList>
    </citation>
    <scope>NUCLEOTIDE SEQUENCE [LARGE SCALE GENOMIC DNA]</scope>
    <source>
        <strain evidence="5 6">DSM 45346</strain>
    </source>
</reference>
<evidence type="ECO:0000259" key="4">
    <source>
        <dbReference type="Pfam" id="PF00291"/>
    </source>
</evidence>
<keyword evidence="2" id="KW-0663">Pyridoxal phosphate</keyword>
<dbReference type="Pfam" id="PF00291">
    <property type="entry name" value="PALP"/>
    <property type="match status" value="1"/>
</dbReference>
<feature type="compositionally biased region" description="Low complexity" evidence="3">
    <location>
        <begin position="10"/>
        <end position="20"/>
    </location>
</feature>
<dbReference type="InterPro" id="IPR036052">
    <property type="entry name" value="TrpB-like_PALP_sf"/>
</dbReference>
<dbReference type="Gene3D" id="3.40.50.1100">
    <property type="match status" value="2"/>
</dbReference>